<gene>
    <name evidence="2" type="ORF">Ctob_000855</name>
</gene>
<name>A0A0M0JB14_9EUKA</name>
<feature type="region of interest" description="Disordered" evidence="1">
    <location>
        <begin position="167"/>
        <end position="238"/>
    </location>
</feature>
<feature type="compositionally biased region" description="Basic and acidic residues" evidence="1">
    <location>
        <begin position="53"/>
        <end position="66"/>
    </location>
</feature>
<dbReference type="AlphaFoldDB" id="A0A0M0JB14"/>
<accession>A0A0M0JB14</accession>
<reference evidence="3" key="1">
    <citation type="journal article" date="2015" name="PLoS Genet.">
        <title>Genome Sequence and Transcriptome Analyses of Chrysochromulina tobin: Metabolic Tools for Enhanced Algal Fitness in the Prominent Order Prymnesiales (Haptophyceae).</title>
        <authorList>
            <person name="Hovde B.T."/>
            <person name="Deodato C.R."/>
            <person name="Hunsperger H.M."/>
            <person name="Ryken S.A."/>
            <person name="Yost W."/>
            <person name="Jha R.K."/>
            <person name="Patterson J."/>
            <person name="Monnat R.J. Jr."/>
            <person name="Barlow S.B."/>
            <person name="Starkenburg S.R."/>
            <person name="Cattolico R.A."/>
        </authorList>
    </citation>
    <scope>NUCLEOTIDE SEQUENCE</scope>
    <source>
        <strain evidence="3">CCMP291</strain>
    </source>
</reference>
<organism evidence="2 3">
    <name type="scientific">Chrysochromulina tobinii</name>
    <dbReference type="NCBI Taxonomy" id="1460289"/>
    <lineage>
        <taxon>Eukaryota</taxon>
        <taxon>Haptista</taxon>
        <taxon>Haptophyta</taxon>
        <taxon>Prymnesiophyceae</taxon>
        <taxon>Prymnesiales</taxon>
        <taxon>Chrysochromulinaceae</taxon>
        <taxon>Chrysochromulina</taxon>
    </lineage>
</organism>
<sequence>MGATPNIEPLSITVASVLAARNYFEVIGLEPSRCCGTELKSAYKKTALKRAKMSKDELERQVREMMARQSKQQPMASSEAARKAAEQRVARERERQQRLEREEKQRQQDAMKRRAEAEKALNSARNRTPRTPKPKAEEVLDPEAIRVAKERERRRAASMGFLSDQMGWARATSREDAGSARGSGRQGSTRRSSSPGSDSERSPGRQRPSSARSPVAESPFGELRSLRRAQTERALNRPVPASSYLPRFMHAKPTSTVTVSATVCQQI</sequence>
<dbReference type="Proteomes" id="UP000037460">
    <property type="component" value="Unassembled WGS sequence"/>
</dbReference>
<protein>
    <submittedName>
        <fullName evidence="2">Uncharacterized protein</fullName>
    </submittedName>
</protein>
<feature type="compositionally biased region" description="Low complexity" evidence="1">
    <location>
        <begin position="179"/>
        <end position="197"/>
    </location>
</feature>
<evidence type="ECO:0000256" key="1">
    <source>
        <dbReference type="SAM" id="MobiDB-lite"/>
    </source>
</evidence>
<feature type="region of interest" description="Disordered" evidence="1">
    <location>
        <begin position="51"/>
        <end position="144"/>
    </location>
</feature>
<evidence type="ECO:0000313" key="3">
    <source>
        <dbReference type="Proteomes" id="UP000037460"/>
    </source>
</evidence>
<comment type="caution">
    <text evidence="2">The sequence shown here is derived from an EMBL/GenBank/DDBJ whole genome shotgun (WGS) entry which is preliminary data.</text>
</comment>
<evidence type="ECO:0000313" key="2">
    <source>
        <dbReference type="EMBL" id="KOO23766.1"/>
    </source>
</evidence>
<proteinExistence type="predicted"/>
<feature type="compositionally biased region" description="Basic and acidic residues" evidence="1">
    <location>
        <begin position="80"/>
        <end position="119"/>
    </location>
</feature>
<feature type="compositionally biased region" description="Basic and acidic residues" evidence="1">
    <location>
        <begin position="134"/>
        <end position="144"/>
    </location>
</feature>
<dbReference type="EMBL" id="JWZX01003158">
    <property type="protein sequence ID" value="KOO23766.1"/>
    <property type="molecule type" value="Genomic_DNA"/>
</dbReference>
<keyword evidence="3" id="KW-1185">Reference proteome</keyword>